<dbReference type="Proteomes" id="UP000647424">
    <property type="component" value="Unassembled WGS sequence"/>
</dbReference>
<name>A0A927FHT2_9BURK</name>
<evidence type="ECO:0000313" key="1">
    <source>
        <dbReference type="EMBL" id="MBD8050951.1"/>
    </source>
</evidence>
<evidence type="ECO:0000313" key="2">
    <source>
        <dbReference type="Proteomes" id="UP000647424"/>
    </source>
</evidence>
<dbReference type="RefSeq" id="WP_191819421.1">
    <property type="nucleotide sequence ID" value="NZ_JACYFT010000002.1"/>
</dbReference>
<gene>
    <name evidence="1" type="ORF">IC609_10375</name>
</gene>
<comment type="caution">
    <text evidence="1">The sequence shown here is derived from an EMBL/GenBank/DDBJ whole genome shotgun (WGS) entry which is preliminary data.</text>
</comment>
<dbReference type="InterPro" id="IPR010836">
    <property type="entry name" value="SapC"/>
</dbReference>
<dbReference type="AlphaFoldDB" id="A0A927FHT2"/>
<sequence length="246" mass="27145">MTTNFMPLLYKNPQPLNPEQHDGLTLNLSSGFGFASATNSVPLVIEEFGATCRDYVIVFSTGELPMPLVVLGVQPTHNAYVNPKGEWAADTYIPAYVRRYPFIFSETEGSEDLTLCVDVDAASVGKGEGVAFFNDKKEASELTQQGLEFCKNFHIQLQQTREFCEALQAADLLVDQQASITLAEGETQNLSGFRIVDEQKFRQLPAETLQKFHERGWLGLIYAHLISTGSMGKLVAQLKHNPAPAA</sequence>
<proteinExistence type="predicted"/>
<keyword evidence="2" id="KW-1185">Reference proteome</keyword>
<dbReference type="EMBL" id="JACYFT010000002">
    <property type="protein sequence ID" value="MBD8050951.1"/>
    <property type="molecule type" value="Genomic_DNA"/>
</dbReference>
<protein>
    <submittedName>
        <fullName evidence="1">SapC family protein</fullName>
    </submittedName>
</protein>
<reference evidence="1" key="1">
    <citation type="submission" date="2020-09" db="EMBL/GenBank/DDBJ databases">
        <title>Genome seq and assembly of Limnohabitants sp.</title>
        <authorList>
            <person name="Chhetri G."/>
        </authorList>
    </citation>
    <scope>NUCLEOTIDE SEQUENCE</scope>
    <source>
        <strain evidence="1">JUR4</strain>
    </source>
</reference>
<dbReference type="Pfam" id="PF07277">
    <property type="entry name" value="SapC"/>
    <property type="match status" value="1"/>
</dbReference>
<organism evidence="1 2">
    <name type="scientific">Limnohabitans radicicola</name>
    <dbReference type="NCBI Taxonomy" id="2771427"/>
    <lineage>
        <taxon>Bacteria</taxon>
        <taxon>Pseudomonadati</taxon>
        <taxon>Pseudomonadota</taxon>
        <taxon>Betaproteobacteria</taxon>
        <taxon>Burkholderiales</taxon>
        <taxon>Comamonadaceae</taxon>
        <taxon>Limnohabitans</taxon>
    </lineage>
</organism>
<accession>A0A927FHT2</accession>